<reference evidence="1 2" key="1">
    <citation type="journal article" date="2008" name="Proc. Natl. Acad. Sci. U.S.A.">
        <title>The genome of Cyanothece 51142, a unicellular diazotrophic cyanobacterium important in the marine nitrogen cycle.</title>
        <authorList>
            <person name="Welsh E.A."/>
            <person name="Liberton M."/>
            <person name="Stoeckel J."/>
            <person name="Loh T."/>
            <person name="Elvitigala T."/>
            <person name="Wang C."/>
            <person name="Wollam A."/>
            <person name="Fulton R.S."/>
            <person name="Clifton S.W."/>
            <person name="Jacobs J.M."/>
            <person name="Aurora R."/>
            <person name="Ghosh B.K."/>
            <person name="Sherman L.A."/>
            <person name="Smith R.D."/>
            <person name="Wilson R.K."/>
            <person name="Pakrasi H.B."/>
        </authorList>
    </citation>
    <scope>NUCLEOTIDE SEQUENCE [LARGE SCALE GENOMIC DNA]</scope>
    <source>
        <strain evidence="2">ATCC 51142 / BH68</strain>
    </source>
</reference>
<dbReference type="eggNOG" id="ENOG502ZBDH">
    <property type="taxonomic scope" value="Bacteria"/>
</dbReference>
<keyword evidence="2" id="KW-1185">Reference proteome</keyword>
<evidence type="ECO:0000313" key="1">
    <source>
        <dbReference type="EMBL" id="ACB50844.1"/>
    </source>
</evidence>
<dbReference type="STRING" id="43989.cce_1494"/>
<dbReference type="AlphaFoldDB" id="B1WXA0"/>
<sequence length="259" mass="29909">MITVIMGNISSGKTHLIKEKMSKATLPIIYWSPQTDLFPIDAIYLKSEFPHLSILANGEENKLRHLSNHHDIYIEVPWYLEIKSIDSFLKQLNCHRLALISKVEQKQDWQMWTDEIILNEEINGKNDLVLPNSLDLQIYRATLTGEVLDFSSLETFWLELIHGAYGEVIRIKGIFTILDGQWIYGEFLSGKYPKDFCPLNFPLNLEGRPQQFSGLEIVGRNLDKQAIADTLGEFCLSDEAIFYYQQQVKQSLVLEKEKV</sequence>
<evidence type="ECO:0000313" key="2">
    <source>
        <dbReference type="Proteomes" id="UP000001203"/>
    </source>
</evidence>
<protein>
    <recommendedName>
        <fullName evidence="3">CobW C-terminal domain-containing protein</fullName>
    </recommendedName>
</protein>
<gene>
    <name evidence="1" type="ordered locus">cce_1494</name>
</gene>
<name>B1WXA0_CROS5</name>
<accession>B1WXA0</accession>
<dbReference type="Proteomes" id="UP000001203">
    <property type="component" value="Chromosome circular"/>
</dbReference>
<proteinExistence type="predicted"/>
<dbReference type="OrthoDB" id="539483at2"/>
<dbReference type="EMBL" id="CP000806">
    <property type="protein sequence ID" value="ACB50844.1"/>
    <property type="molecule type" value="Genomic_DNA"/>
</dbReference>
<dbReference type="RefSeq" id="WP_009544301.1">
    <property type="nucleotide sequence ID" value="NC_010546.1"/>
</dbReference>
<dbReference type="HOGENOM" id="CLU_1041306_0_0_3"/>
<evidence type="ECO:0008006" key="3">
    <source>
        <dbReference type="Google" id="ProtNLM"/>
    </source>
</evidence>
<organism evidence="1 2">
    <name type="scientific">Crocosphaera subtropica (strain ATCC 51142 / BH68)</name>
    <name type="common">Cyanothece sp. (strain ATCC 51142)</name>
    <dbReference type="NCBI Taxonomy" id="43989"/>
    <lineage>
        <taxon>Bacteria</taxon>
        <taxon>Bacillati</taxon>
        <taxon>Cyanobacteriota</taxon>
        <taxon>Cyanophyceae</taxon>
        <taxon>Oscillatoriophycideae</taxon>
        <taxon>Chroococcales</taxon>
        <taxon>Aphanothecaceae</taxon>
        <taxon>Crocosphaera</taxon>
        <taxon>Crocosphaera subtropica</taxon>
    </lineage>
</organism>
<dbReference type="KEGG" id="cyt:cce_1494"/>